<proteinExistence type="predicted"/>
<dbReference type="EMBL" id="JACEIK010005617">
    <property type="protein sequence ID" value="MCE0481909.1"/>
    <property type="molecule type" value="Genomic_DNA"/>
</dbReference>
<evidence type="ECO:0000313" key="1">
    <source>
        <dbReference type="EMBL" id="MCE0481909.1"/>
    </source>
</evidence>
<keyword evidence="2" id="KW-1185">Reference proteome</keyword>
<name>A0ABS8VNR3_DATST</name>
<reference evidence="1 2" key="1">
    <citation type="journal article" date="2021" name="BMC Genomics">
        <title>Datura genome reveals duplications of psychoactive alkaloid biosynthetic genes and high mutation rate following tissue culture.</title>
        <authorList>
            <person name="Rajewski A."/>
            <person name="Carter-House D."/>
            <person name="Stajich J."/>
            <person name="Litt A."/>
        </authorList>
    </citation>
    <scope>NUCLEOTIDE SEQUENCE [LARGE SCALE GENOMIC DNA]</scope>
    <source>
        <strain evidence="1">AR-01</strain>
    </source>
</reference>
<sequence>MVLTCVRTINKANTCASDATSRGHPTVDPATIVVNVEVGDGMKIRYRNNASSIANDDFSGNNKVITNARGNVATNTGDGGQNRLHMSCPKFGEGRLIPDASLDRASY</sequence>
<accession>A0ABS8VNR3</accession>
<comment type="caution">
    <text evidence="1">The sequence shown here is derived from an EMBL/GenBank/DDBJ whole genome shotgun (WGS) entry which is preliminary data.</text>
</comment>
<gene>
    <name evidence="1" type="ORF">HAX54_040098</name>
</gene>
<organism evidence="1 2">
    <name type="scientific">Datura stramonium</name>
    <name type="common">Jimsonweed</name>
    <name type="synonym">Common thornapple</name>
    <dbReference type="NCBI Taxonomy" id="4076"/>
    <lineage>
        <taxon>Eukaryota</taxon>
        <taxon>Viridiplantae</taxon>
        <taxon>Streptophyta</taxon>
        <taxon>Embryophyta</taxon>
        <taxon>Tracheophyta</taxon>
        <taxon>Spermatophyta</taxon>
        <taxon>Magnoliopsida</taxon>
        <taxon>eudicotyledons</taxon>
        <taxon>Gunneridae</taxon>
        <taxon>Pentapetalae</taxon>
        <taxon>asterids</taxon>
        <taxon>lamiids</taxon>
        <taxon>Solanales</taxon>
        <taxon>Solanaceae</taxon>
        <taxon>Solanoideae</taxon>
        <taxon>Datureae</taxon>
        <taxon>Datura</taxon>
    </lineage>
</organism>
<protein>
    <submittedName>
        <fullName evidence="1">Uncharacterized protein</fullName>
    </submittedName>
</protein>
<evidence type="ECO:0000313" key="2">
    <source>
        <dbReference type="Proteomes" id="UP000823775"/>
    </source>
</evidence>
<dbReference type="Proteomes" id="UP000823775">
    <property type="component" value="Unassembled WGS sequence"/>
</dbReference>